<feature type="transmembrane region" description="Helical" evidence="1">
    <location>
        <begin position="185"/>
        <end position="202"/>
    </location>
</feature>
<dbReference type="EMBL" id="JAKMUT010000005">
    <property type="protein sequence ID" value="MCZ9289936.1"/>
    <property type="molecule type" value="Genomic_DNA"/>
</dbReference>
<evidence type="ECO:0000256" key="1">
    <source>
        <dbReference type="SAM" id="Phobius"/>
    </source>
</evidence>
<accession>A0A9X3LLU7</accession>
<keyword evidence="1" id="KW-1133">Transmembrane helix</keyword>
<dbReference type="AlphaFoldDB" id="A0A9X3LLU7"/>
<name>A0A9X3LLU7_9CORY</name>
<keyword evidence="3" id="KW-1185">Reference proteome</keyword>
<feature type="transmembrane region" description="Helical" evidence="1">
    <location>
        <begin position="136"/>
        <end position="154"/>
    </location>
</feature>
<feature type="transmembrane region" description="Helical" evidence="1">
    <location>
        <begin position="45"/>
        <end position="65"/>
    </location>
</feature>
<feature type="transmembrane region" description="Helical" evidence="1">
    <location>
        <begin position="12"/>
        <end position="33"/>
    </location>
</feature>
<feature type="transmembrane region" description="Helical" evidence="1">
    <location>
        <begin position="72"/>
        <end position="91"/>
    </location>
</feature>
<dbReference type="Proteomes" id="UP001146469">
    <property type="component" value="Unassembled WGS sequence"/>
</dbReference>
<evidence type="ECO:0000313" key="3">
    <source>
        <dbReference type="Proteomes" id="UP001146469"/>
    </source>
</evidence>
<keyword evidence="1" id="KW-0472">Membrane</keyword>
<proteinExistence type="predicted"/>
<keyword evidence="1" id="KW-0812">Transmembrane</keyword>
<reference evidence="2" key="1">
    <citation type="submission" date="2022-02" db="EMBL/GenBank/DDBJ databases">
        <title>Corynebacterium sp. from urogenital microbiome.</title>
        <authorList>
            <person name="Cappelli E.A."/>
            <person name="Ribeiro T.G."/>
            <person name="Peixe L."/>
        </authorList>
    </citation>
    <scope>NUCLEOTIDE SEQUENCE</scope>
    <source>
        <strain evidence="2">C8Ua_174</strain>
    </source>
</reference>
<feature type="transmembrane region" description="Helical" evidence="1">
    <location>
        <begin position="222"/>
        <end position="239"/>
    </location>
</feature>
<comment type="caution">
    <text evidence="2">The sequence shown here is derived from an EMBL/GenBank/DDBJ whole genome shotgun (WGS) entry which is preliminary data.</text>
</comment>
<protein>
    <submittedName>
        <fullName evidence="2">ECF transporter S component</fullName>
    </submittedName>
</protein>
<feature type="transmembrane region" description="Helical" evidence="1">
    <location>
        <begin position="160"/>
        <end position="178"/>
    </location>
</feature>
<feature type="transmembrane region" description="Helical" evidence="1">
    <location>
        <begin position="103"/>
        <end position="129"/>
    </location>
</feature>
<dbReference type="Gene3D" id="1.10.1760.20">
    <property type="match status" value="1"/>
</dbReference>
<dbReference type="RefSeq" id="WP_269944593.1">
    <property type="nucleotide sequence ID" value="NZ_JAKMUT010000005.1"/>
</dbReference>
<gene>
    <name evidence="2" type="ORF">L8V00_06940</name>
</gene>
<sequence length="268" mass="27941">MRPLSQKATYALLGLAAIIIVATWLTLVIWQPSDSNYESLADSKSSTIALVGFVVPAILALIAVIPRLPVRTLALLPVALAINVILGHIIGNMGLPLPLYLDSIGTVLVGALAGPWAGLVTGVLSALVWGTFNPTVVGFAAAYAFVGVCAGLLGKWWGGAYWRIGLSALLIGFLTALLSAPIASFIFGGTAGTGTGLLVTAYRTLGFEPMTAVFLQSWTSDPLDKLIVFTIIYLVIRALPQRTLRTFAPVGKDGSAPADHTAAADKTA</sequence>
<evidence type="ECO:0000313" key="2">
    <source>
        <dbReference type="EMBL" id="MCZ9289936.1"/>
    </source>
</evidence>
<organism evidence="2 3">
    <name type="scientific">Corynebacterium evansiae</name>
    <dbReference type="NCBI Taxonomy" id="2913499"/>
    <lineage>
        <taxon>Bacteria</taxon>
        <taxon>Bacillati</taxon>
        <taxon>Actinomycetota</taxon>
        <taxon>Actinomycetes</taxon>
        <taxon>Mycobacteriales</taxon>
        <taxon>Corynebacteriaceae</taxon>
        <taxon>Corynebacterium</taxon>
    </lineage>
</organism>